<reference evidence="1 2" key="1">
    <citation type="submission" date="2024-09" db="EMBL/GenBank/DDBJ databases">
        <authorList>
            <person name="Sun Q."/>
            <person name="Mori K."/>
        </authorList>
    </citation>
    <scope>NUCLEOTIDE SEQUENCE [LARGE SCALE GENOMIC DNA]</scope>
    <source>
        <strain evidence="1 2">KCTC 23076</strain>
    </source>
</reference>
<evidence type="ECO:0000313" key="1">
    <source>
        <dbReference type="EMBL" id="MFC0681172.1"/>
    </source>
</evidence>
<name>A0ABV6RW20_9GAMM</name>
<dbReference type="EMBL" id="JBHLTG010000007">
    <property type="protein sequence ID" value="MFC0681172.1"/>
    <property type="molecule type" value="Genomic_DNA"/>
</dbReference>
<accession>A0ABV6RW20</accession>
<protein>
    <submittedName>
        <fullName evidence="1">Uncharacterized protein</fullName>
    </submittedName>
</protein>
<proteinExistence type="predicted"/>
<organism evidence="1 2">
    <name type="scientific">Lysobacter korlensis</name>
    <dbReference type="NCBI Taxonomy" id="553636"/>
    <lineage>
        <taxon>Bacteria</taxon>
        <taxon>Pseudomonadati</taxon>
        <taxon>Pseudomonadota</taxon>
        <taxon>Gammaproteobacteria</taxon>
        <taxon>Lysobacterales</taxon>
        <taxon>Lysobacteraceae</taxon>
        <taxon>Lysobacter</taxon>
    </lineage>
</organism>
<dbReference type="RefSeq" id="WP_386673543.1">
    <property type="nucleotide sequence ID" value="NZ_JBHLTG010000007.1"/>
</dbReference>
<keyword evidence="2" id="KW-1185">Reference proteome</keyword>
<comment type="caution">
    <text evidence="1">The sequence shown here is derived from an EMBL/GenBank/DDBJ whole genome shotgun (WGS) entry which is preliminary data.</text>
</comment>
<gene>
    <name evidence="1" type="ORF">ACFFGH_25365</name>
</gene>
<dbReference type="Proteomes" id="UP001589896">
    <property type="component" value="Unassembled WGS sequence"/>
</dbReference>
<evidence type="ECO:0000313" key="2">
    <source>
        <dbReference type="Proteomes" id="UP001589896"/>
    </source>
</evidence>
<sequence length="96" mass="10220">MTLELERNTLALNAHEPLVLVGTGDPAEHLVVVEGSPAALAVAVIRAEETGTYCYPHGPAHPRLGPFVNAEAALQACRDVQRTERCYDSCCQGGGY</sequence>